<proteinExistence type="predicted"/>
<organism evidence="2 3">
    <name type="scientific">Cellvibrio polysaccharolyticus</name>
    <dbReference type="NCBI Taxonomy" id="2082724"/>
    <lineage>
        <taxon>Bacteria</taxon>
        <taxon>Pseudomonadati</taxon>
        <taxon>Pseudomonadota</taxon>
        <taxon>Gammaproteobacteria</taxon>
        <taxon>Cellvibrionales</taxon>
        <taxon>Cellvibrionaceae</taxon>
        <taxon>Cellvibrio</taxon>
    </lineage>
</organism>
<dbReference type="GO" id="GO:0003677">
    <property type="term" value="F:DNA binding"/>
    <property type="evidence" value="ECO:0007669"/>
    <property type="project" value="InterPro"/>
</dbReference>
<dbReference type="AlphaFoldDB" id="A0A928V327"/>
<accession>A0A928V327</accession>
<dbReference type="Gene3D" id="3.10.50.30">
    <property type="entry name" value="Transcription elongation factor, GreA/GreB, C-terminal domain"/>
    <property type="match status" value="1"/>
</dbReference>
<evidence type="ECO:0000259" key="1">
    <source>
        <dbReference type="Pfam" id="PF01272"/>
    </source>
</evidence>
<dbReference type="InterPro" id="IPR001437">
    <property type="entry name" value="Tscrpt_elong_fac_GreA/B_C"/>
</dbReference>
<gene>
    <name evidence="2" type="ORF">C4F51_00425</name>
</gene>
<protein>
    <recommendedName>
        <fullName evidence="1">Transcription elongation factor GreA/GreB C-terminal domain-containing protein</fullName>
    </recommendedName>
</protein>
<dbReference type="EMBL" id="PRDL01000001">
    <property type="protein sequence ID" value="MBE8715652.1"/>
    <property type="molecule type" value="Genomic_DNA"/>
</dbReference>
<reference evidence="2" key="1">
    <citation type="submission" date="2018-07" db="EMBL/GenBank/DDBJ databases">
        <title>Genome assembly of strain Ka43.</title>
        <authorList>
            <person name="Kukolya J."/>
            <person name="Nagy I."/>
            <person name="Horvath B."/>
            <person name="Toth A."/>
        </authorList>
    </citation>
    <scope>NUCLEOTIDE SEQUENCE</scope>
    <source>
        <strain evidence="2">KB43</strain>
    </source>
</reference>
<sequence>MTRQSLSARNAASTNPATRYFLQNTSGFSYSPVSMMNIIGKLDQLQDDNLANRHRARIGSQVTVYDADLRGEYLMELVNSEDSNPEQGRISVMSPLGAAILGLRKGQWAEVFLIGKTFHFEVRKVA</sequence>
<dbReference type="Pfam" id="PF01272">
    <property type="entry name" value="GreA_GreB"/>
    <property type="match status" value="1"/>
</dbReference>
<evidence type="ECO:0000313" key="2">
    <source>
        <dbReference type="EMBL" id="MBE8715652.1"/>
    </source>
</evidence>
<keyword evidence="3" id="KW-1185">Reference proteome</keyword>
<dbReference type="GO" id="GO:0032784">
    <property type="term" value="P:regulation of DNA-templated transcription elongation"/>
    <property type="evidence" value="ECO:0007669"/>
    <property type="project" value="InterPro"/>
</dbReference>
<comment type="caution">
    <text evidence="2">The sequence shown here is derived from an EMBL/GenBank/DDBJ whole genome shotgun (WGS) entry which is preliminary data.</text>
</comment>
<dbReference type="Proteomes" id="UP000652567">
    <property type="component" value="Unassembled WGS sequence"/>
</dbReference>
<evidence type="ECO:0000313" key="3">
    <source>
        <dbReference type="Proteomes" id="UP000652567"/>
    </source>
</evidence>
<name>A0A928V327_9GAMM</name>
<dbReference type="InterPro" id="IPR036953">
    <property type="entry name" value="GreA/GreB_C_sf"/>
</dbReference>
<dbReference type="RefSeq" id="WP_193906161.1">
    <property type="nucleotide sequence ID" value="NZ_PRDL01000001.1"/>
</dbReference>
<feature type="domain" description="Transcription elongation factor GreA/GreB C-terminal" evidence="1">
    <location>
        <begin position="55"/>
        <end position="125"/>
    </location>
</feature>
<dbReference type="SUPFAM" id="SSF54534">
    <property type="entry name" value="FKBP-like"/>
    <property type="match status" value="1"/>
</dbReference>